<dbReference type="Proteomes" id="UP001054945">
    <property type="component" value="Unassembled WGS sequence"/>
</dbReference>
<keyword evidence="1" id="KW-0472">Membrane</keyword>
<gene>
    <name evidence="2" type="ORF">CEXT_33751</name>
</gene>
<name>A0AAV4UCH4_CAEEX</name>
<keyword evidence="1" id="KW-0812">Transmembrane</keyword>
<evidence type="ECO:0000313" key="3">
    <source>
        <dbReference type="Proteomes" id="UP001054945"/>
    </source>
</evidence>
<comment type="caution">
    <text evidence="2">The sequence shown here is derived from an EMBL/GenBank/DDBJ whole genome shotgun (WGS) entry which is preliminary data.</text>
</comment>
<accession>A0AAV4UCH4</accession>
<dbReference type="AlphaFoldDB" id="A0AAV4UCH4"/>
<feature type="transmembrane region" description="Helical" evidence="1">
    <location>
        <begin position="36"/>
        <end position="59"/>
    </location>
</feature>
<evidence type="ECO:0000313" key="2">
    <source>
        <dbReference type="EMBL" id="GIY55479.1"/>
    </source>
</evidence>
<reference evidence="2 3" key="1">
    <citation type="submission" date="2021-06" db="EMBL/GenBank/DDBJ databases">
        <title>Caerostris extrusa draft genome.</title>
        <authorList>
            <person name="Kono N."/>
            <person name="Arakawa K."/>
        </authorList>
    </citation>
    <scope>NUCLEOTIDE SEQUENCE [LARGE SCALE GENOMIC DNA]</scope>
</reference>
<keyword evidence="1" id="KW-1133">Transmembrane helix</keyword>
<sequence length="110" mass="12385">MSTQNSLDANASSSLENESSEARILALLSRFPGRRVIVETIFVILLNTYGIGIPAIYVFSGPKNLIDHKNAQYEHMLMIYPLFHLRKEVAGLCLQKILNANSLRIQIQLE</sequence>
<protein>
    <submittedName>
        <fullName evidence="2">Uncharacterized protein</fullName>
    </submittedName>
</protein>
<proteinExistence type="predicted"/>
<evidence type="ECO:0000256" key="1">
    <source>
        <dbReference type="SAM" id="Phobius"/>
    </source>
</evidence>
<keyword evidence="3" id="KW-1185">Reference proteome</keyword>
<organism evidence="2 3">
    <name type="scientific">Caerostris extrusa</name>
    <name type="common">Bark spider</name>
    <name type="synonym">Caerostris bankana</name>
    <dbReference type="NCBI Taxonomy" id="172846"/>
    <lineage>
        <taxon>Eukaryota</taxon>
        <taxon>Metazoa</taxon>
        <taxon>Ecdysozoa</taxon>
        <taxon>Arthropoda</taxon>
        <taxon>Chelicerata</taxon>
        <taxon>Arachnida</taxon>
        <taxon>Araneae</taxon>
        <taxon>Araneomorphae</taxon>
        <taxon>Entelegynae</taxon>
        <taxon>Araneoidea</taxon>
        <taxon>Araneidae</taxon>
        <taxon>Caerostris</taxon>
    </lineage>
</organism>
<dbReference type="EMBL" id="BPLR01012646">
    <property type="protein sequence ID" value="GIY55479.1"/>
    <property type="molecule type" value="Genomic_DNA"/>
</dbReference>